<feature type="domain" description="Pyrrolo-quinoline quinone repeat" evidence="4">
    <location>
        <begin position="54"/>
        <end position="428"/>
    </location>
</feature>
<dbReference type="AlphaFoldDB" id="A0A382CAR2"/>
<evidence type="ECO:0000256" key="1">
    <source>
        <dbReference type="ARBA" id="ARBA00001931"/>
    </source>
</evidence>
<dbReference type="InterPro" id="IPR002372">
    <property type="entry name" value="PQQ_rpt_dom"/>
</dbReference>
<comment type="cofactor">
    <cofactor evidence="1">
        <name>pyrroloquinoline quinone</name>
        <dbReference type="ChEBI" id="CHEBI:58442"/>
    </cofactor>
</comment>
<feature type="non-terminal residue" evidence="5">
    <location>
        <position position="1"/>
    </location>
</feature>
<evidence type="ECO:0000256" key="2">
    <source>
        <dbReference type="ARBA" id="ARBA00008156"/>
    </source>
</evidence>
<gene>
    <name evidence="5" type="ORF">METZ01_LOCUS175793</name>
</gene>
<keyword evidence="3" id="KW-0560">Oxidoreductase</keyword>
<dbReference type="Pfam" id="PF01011">
    <property type="entry name" value="PQQ"/>
    <property type="match status" value="2"/>
</dbReference>
<dbReference type="SUPFAM" id="SSF50998">
    <property type="entry name" value="Quinoprotein alcohol dehydrogenase-like"/>
    <property type="match status" value="1"/>
</dbReference>
<sequence>VNQSLKYKKSTLLHSVWFRTICSFLSFLLCIGTASAEPVDAQRLSSASDDPSNWVTFGQNYSNHRFSALTQVNKETVDRLIPKWIYQTGIVGTFQTHPLSADGQMFITTPNNHVTSLDARTGTPIWHYEHKKRTETSRGGPSNRGPALGYGKVFQATNDGRLIALDRNSGRMVWDILVAKPGSGETAQMNFEEEQAFNDGVDSFPAKMPPLVADGKVITGVTSAGYGLFHDIAASLGLGAALETDPKYGRRGYLAAFDAETGTEVWRWHTTKAEGWEGQYREYTPDGVLLNRLIEAEKNAAPHFPDAWRTGGGSTWMTPAYDPALGLIYVGTGNASPADADLARPGDNLFTSSLVALDVKTGELRWYYQMVPHDIWGYDTASPPILFEAPSDNRLASAVGVPSKNGWFYALDRRTGDFLFKSEPFVPQNNLFARASPEGVLVAPGSFGGASWSPSSYDPITGIVYVPAIHKPSKMIEKTIEDPYGQVMNFTLTESSDEPTWGTLTALNTRANGRILWQVRTNQPLVGGVLATAGGLVFTGEGDGRLSAFDSTTGDRLWEFNCGAGVNAPPMSYEINS</sequence>
<evidence type="ECO:0000259" key="4">
    <source>
        <dbReference type="Pfam" id="PF01011"/>
    </source>
</evidence>
<dbReference type="PANTHER" id="PTHR32303">
    <property type="entry name" value="QUINOPROTEIN ALCOHOL DEHYDROGENASE (CYTOCHROME C)"/>
    <property type="match status" value="1"/>
</dbReference>
<dbReference type="InterPro" id="IPR011047">
    <property type="entry name" value="Quinoprotein_ADH-like_sf"/>
</dbReference>
<feature type="domain" description="Pyrrolo-quinoline quinone repeat" evidence="4">
    <location>
        <begin position="429"/>
        <end position="576"/>
    </location>
</feature>
<reference evidence="5" key="1">
    <citation type="submission" date="2018-05" db="EMBL/GenBank/DDBJ databases">
        <authorList>
            <person name="Lanie J.A."/>
            <person name="Ng W.-L."/>
            <person name="Kazmierczak K.M."/>
            <person name="Andrzejewski T.M."/>
            <person name="Davidsen T.M."/>
            <person name="Wayne K.J."/>
            <person name="Tettelin H."/>
            <person name="Glass J.I."/>
            <person name="Rusch D."/>
            <person name="Podicherti R."/>
            <person name="Tsui H.-C.T."/>
            <person name="Winkler M.E."/>
        </authorList>
    </citation>
    <scope>NUCLEOTIDE SEQUENCE</scope>
</reference>
<name>A0A382CAR2_9ZZZZ</name>
<dbReference type="SMART" id="SM00564">
    <property type="entry name" value="PQQ"/>
    <property type="match status" value="6"/>
</dbReference>
<feature type="non-terminal residue" evidence="5">
    <location>
        <position position="577"/>
    </location>
</feature>
<protein>
    <recommendedName>
        <fullName evidence="4">Pyrrolo-quinoline quinone repeat domain-containing protein</fullName>
    </recommendedName>
</protein>
<proteinExistence type="inferred from homology"/>
<dbReference type="Gene3D" id="2.140.10.10">
    <property type="entry name" value="Quinoprotein alcohol dehydrogenase-like superfamily"/>
    <property type="match status" value="1"/>
</dbReference>
<organism evidence="5">
    <name type="scientific">marine metagenome</name>
    <dbReference type="NCBI Taxonomy" id="408172"/>
    <lineage>
        <taxon>unclassified sequences</taxon>
        <taxon>metagenomes</taxon>
        <taxon>ecological metagenomes</taxon>
    </lineage>
</organism>
<accession>A0A382CAR2</accession>
<dbReference type="EMBL" id="UINC01033517">
    <property type="protein sequence ID" value="SVB22939.1"/>
    <property type="molecule type" value="Genomic_DNA"/>
</dbReference>
<comment type="similarity">
    <text evidence="2">Belongs to the bacterial PQQ dehydrogenase family.</text>
</comment>
<dbReference type="GO" id="GO:0016491">
    <property type="term" value="F:oxidoreductase activity"/>
    <property type="evidence" value="ECO:0007669"/>
    <property type="project" value="UniProtKB-KW"/>
</dbReference>
<evidence type="ECO:0000313" key="5">
    <source>
        <dbReference type="EMBL" id="SVB22939.1"/>
    </source>
</evidence>
<evidence type="ECO:0000256" key="3">
    <source>
        <dbReference type="ARBA" id="ARBA00023002"/>
    </source>
</evidence>
<dbReference type="InterPro" id="IPR018391">
    <property type="entry name" value="PQQ_b-propeller_rpt"/>
</dbReference>